<evidence type="ECO:0000313" key="2">
    <source>
        <dbReference type="EMBL" id="SKB06871.1"/>
    </source>
</evidence>
<dbReference type="PANTHER" id="PTHR33990">
    <property type="entry name" value="PROTEIN YJDN-RELATED"/>
    <property type="match status" value="1"/>
</dbReference>
<organism evidence="2 3">
    <name type="scientific">Prosthecobacter debontii</name>
    <dbReference type="NCBI Taxonomy" id="48467"/>
    <lineage>
        <taxon>Bacteria</taxon>
        <taxon>Pseudomonadati</taxon>
        <taxon>Verrucomicrobiota</taxon>
        <taxon>Verrucomicrobiia</taxon>
        <taxon>Verrucomicrobiales</taxon>
        <taxon>Verrucomicrobiaceae</taxon>
        <taxon>Prosthecobacter</taxon>
    </lineage>
</organism>
<protein>
    <submittedName>
        <fullName evidence="2">Glyoxalase superfamily enzyme, possibly 3-demethylubiquinone-9 3-methyltransferase</fullName>
    </submittedName>
</protein>
<dbReference type="InterPro" id="IPR028973">
    <property type="entry name" value="PhnB-like"/>
</dbReference>
<dbReference type="PIRSF" id="PIRSF021700">
    <property type="entry name" value="3_dmu_93_MTrfase"/>
    <property type="match status" value="1"/>
</dbReference>
<name>A0A1T4YZY5_9BACT</name>
<keyword evidence="3" id="KW-1185">Reference proteome</keyword>
<dbReference type="InterPro" id="IPR009725">
    <property type="entry name" value="3_dmu_93_MTrfase"/>
</dbReference>
<feature type="domain" description="PhnB-like" evidence="1">
    <location>
        <begin position="4"/>
        <end position="122"/>
    </location>
</feature>
<dbReference type="GO" id="GO:0008168">
    <property type="term" value="F:methyltransferase activity"/>
    <property type="evidence" value="ECO:0007669"/>
    <property type="project" value="UniProtKB-KW"/>
</dbReference>
<keyword evidence="2" id="KW-0830">Ubiquinone</keyword>
<dbReference type="RefSeq" id="WP_078815689.1">
    <property type="nucleotide sequence ID" value="NZ_FUYE01000021.1"/>
</dbReference>
<dbReference type="EMBL" id="FUYE01000021">
    <property type="protein sequence ID" value="SKB06871.1"/>
    <property type="molecule type" value="Genomic_DNA"/>
</dbReference>
<reference evidence="3" key="1">
    <citation type="submission" date="2017-02" db="EMBL/GenBank/DDBJ databases">
        <authorList>
            <person name="Varghese N."/>
            <person name="Submissions S."/>
        </authorList>
    </citation>
    <scope>NUCLEOTIDE SEQUENCE [LARGE SCALE GENOMIC DNA]</scope>
    <source>
        <strain evidence="3">ATCC 700200</strain>
    </source>
</reference>
<evidence type="ECO:0000259" key="1">
    <source>
        <dbReference type="Pfam" id="PF06983"/>
    </source>
</evidence>
<sequence length="163" mass="18411">MNTTITPCLWFNDQAEEAVAFYLSIFENAKITDTTYYTDAGTEEHGHKADTVMTIAFELNGQTFTALNGGPHFTFNEAISFQIPCDTQEEIDYYWNRLAEGGPAEAQQCGWVKDKYGVSWQVFPKRLVELTLDPDRDKARRVIKAMLAMKKIVLADIEKAAEG</sequence>
<proteinExistence type="predicted"/>
<dbReference type="GO" id="GO:0032259">
    <property type="term" value="P:methylation"/>
    <property type="evidence" value="ECO:0007669"/>
    <property type="project" value="UniProtKB-KW"/>
</dbReference>
<dbReference type="SUPFAM" id="SSF54593">
    <property type="entry name" value="Glyoxalase/Bleomycin resistance protein/Dihydroxybiphenyl dioxygenase"/>
    <property type="match status" value="1"/>
</dbReference>
<accession>A0A1T4YZY5</accession>
<evidence type="ECO:0000313" key="3">
    <source>
        <dbReference type="Proteomes" id="UP000190774"/>
    </source>
</evidence>
<dbReference type="AlphaFoldDB" id="A0A1T4YZY5"/>
<dbReference type="Pfam" id="PF06983">
    <property type="entry name" value="3-dmu-9_3-mt"/>
    <property type="match status" value="1"/>
</dbReference>
<dbReference type="Gene3D" id="3.10.180.10">
    <property type="entry name" value="2,3-Dihydroxybiphenyl 1,2-Dioxygenase, domain 1"/>
    <property type="match status" value="1"/>
</dbReference>
<dbReference type="CDD" id="cd06588">
    <property type="entry name" value="PhnB_like"/>
    <property type="match status" value="1"/>
</dbReference>
<dbReference type="InterPro" id="IPR029068">
    <property type="entry name" value="Glyas_Bleomycin-R_OHBP_Dase"/>
</dbReference>
<dbReference type="Proteomes" id="UP000190774">
    <property type="component" value="Unassembled WGS sequence"/>
</dbReference>
<gene>
    <name evidence="2" type="ORF">SAMN02745166_04566</name>
</gene>
<dbReference type="PANTHER" id="PTHR33990:SF2">
    <property type="entry name" value="PHNB-LIKE DOMAIN-CONTAINING PROTEIN"/>
    <property type="match status" value="1"/>
</dbReference>
<dbReference type="STRING" id="48467.SAMN02745166_04566"/>
<keyword evidence="2" id="KW-0489">Methyltransferase</keyword>
<dbReference type="OrthoDB" id="9806473at2"/>
<keyword evidence="2" id="KW-0808">Transferase</keyword>